<name>A0A8J7MGT7_9BACT</name>
<accession>A0A8J7MGT7</accession>
<evidence type="ECO:0000313" key="2">
    <source>
        <dbReference type="EMBL" id="MBK1792586.1"/>
    </source>
</evidence>
<dbReference type="InterPro" id="IPR006674">
    <property type="entry name" value="HD_domain"/>
</dbReference>
<dbReference type="AlphaFoldDB" id="A0A8J7MGT7"/>
<keyword evidence="3" id="KW-1185">Reference proteome</keyword>
<protein>
    <submittedName>
        <fullName evidence="2">HD domain-containing protein</fullName>
    </submittedName>
</protein>
<feature type="domain" description="HD" evidence="1">
    <location>
        <begin position="3"/>
        <end position="41"/>
    </location>
</feature>
<dbReference type="Proteomes" id="UP000624703">
    <property type="component" value="Unassembled WGS sequence"/>
</dbReference>
<dbReference type="Gene3D" id="1.10.3210.10">
    <property type="entry name" value="Hypothetical protein af1432"/>
    <property type="match status" value="1"/>
</dbReference>
<evidence type="ECO:0000259" key="1">
    <source>
        <dbReference type="Pfam" id="PF13023"/>
    </source>
</evidence>
<sequence length="53" mass="5933">MHAHTVHQYAAVPVDIFRVIHMLMIHDFVEIDAGDTFAFTDACCTQTSLDLIA</sequence>
<dbReference type="Pfam" id="PF13023">
    <property type="entry name" value="HD_3"/>
    <property type="match status" value="1"/>
</dbReference>
<gene>
    <name evidence="2" type="ORF">JIN82_15585</name>
</gene>
<organism evidence="2 3">
    <name type="scientific">Persicirhabdus sediminis</name>
    <dbReference type="NCBI Taxonomy" id="454144"/>
    <lineage>
        <taxon>Bacteria</taxon>
        <taxon>Pseudomonadati</taxon>
        <taxon>Verrucomicrobiota</taxon>
        <taxon>Verrucomicrobiia</taxon>
        <taxon>Verrucomicrobiales</taxon>
        <taxon>Verrucomicrobiaceae</taxon>
        <taxon>Persicirhabdus</taxon>
    </lineage>
</organism>
<comment type="caution">
    <text evidence="2">The sequence shown here is derived from an EMBL/GenBank/DDBJ whole genome shotgun (WGS) entry which is preliminary data.</text>
</comment>
<evidence type="ECO:0000313" key="3">
    <source>
        <dbReference type="Proteomes" id="UP000624703"/>
    </source>
</evidence>
<dbReference type="EMBL" id="JAENIM010000046">
    <property type="protein sequence ID" value="MBK1792586.1"/>
    <property type="molecule type" value="Genomic_DNA"/>
</dbReference>
<proteinExistence type="predicted"/>
<reference evidence="2" key="1">
    <citation type="submission" date="2021-01" db="EMBL/GenBank/DDBJ databases">
        <title>Modified the classification status of verrucomicrobia.</title>
        <authorList>
            <person name="Feng X."/>
        </authorList>
    </citation>
    <scope>NUCLEOTIDE SEQUENCE</scope>
    <source>
        <strain evidence="2">_KCTC 22039</strain>
    </source>
</reference>
<dbReference type="SUPFAM" id="SSF109604">
    <property type="entry name" value="HD-domain/PDEase-like"/>
    <property type="match status" value="1"/>
</dbReference>